<reference evidence="2" key="1">
    <citation type="journal article" date="2014" name="Int. J. Syst. Evol. Microbiol.">
        <title>Complete genome sequence of Corynebacterium casei LMG S-19264T (=DSM 44701T), isolated from a smear-ripened cheese.</title>
        <authorList>
            <consortium name="US DOE Joint Genome Institute (JGI-PGF)"/>
            <person name="Walter F."/>
            <person name="Albersmeier A."/>
            <person name="Kalinowski J."/>
            <person name="Ruckert C."/>
        </authorList>
    </citation>
    <scope>NUCLEOTIDE SEQUENCE</scope>
    <source>
        <strain evidence="2">NBRC 101628</strain>
    </source>
</reference>
<accession>A0AA37RWN9</accession>
<evidence type="ECO:0000313" key="2">
    <source>
        <dbReference type="EMBL" id="GLP96603.1"/>
    </source>
</evidence>
<keyword evidence="1" id="KW-0472">Membrane</keyword>
<proteinExistence type="predicted"/>
<evidence type="ECO:0000256" key="1">
    <source>
        <dbReference type="SAM" id="Phobius"/>
    </source>
</evidence>
<organism evidence="2 3">
    <name type="scientific">Paraferrimonas sedimenticola</name>
    <dbReference type="NCBI Taxonomy" id="375674"/>
    <lineage>
        <taxon>Bacteria</taxon>
        <taxon>Pseudomonadati</taxon>
        <taxon>Pseudomonadota</taxon>
        <taxon>Gammaproteobacteria</taxon>
        <taxon>Alteromonadales</taxon>
        <taxon>Ferrimonadaceae</taxon>
        <taxon>Paraferrimonas</taxon>
    </lineage>
</organism>
<feature type="transmembrane region" description="Helical" evidence="1">
    <location>
        <begin position="78"/>
        <end position="98"/>
    </location>
</feature>
<dbReference type="EMBL" id="BSNC01000005">
    <property type="protein sequence ID" value="GLP96603.1"/>
    <property type="molecule type" value="Genomic_DNA"/>
</dbReference>
<dbReference type="AlphaFoldDB" id="A0AA37RWN9"/>
<keyword evidence="1" id="KW-0812">Transmembrane</keyword>
<evidence type="ECO:0008006" key="4">
    <source>
        <dbReference type="Google" id="ProtNLM"/>
    </source>
</evidence>
<protein>
    <recommendedName>
        <fullName evidence="4">DUF3379 domain-containing protein</fullName>
    </recommendedName>
</protein>
<keyword evidence="1" id="KW-1133">Transmembrane helix</keyword>
<sequence length="232" mass="26137">MDELSFRRQAYADPNSKQADFVEAQQQDPTRQAFVDDLKRLDGQLEDAFKVDVPENLADKLLLTQKIQSHQQGRRRTAVWLSMAASVAFVAGLTFNMLRTGPINLNEHALAHVMHEVDALHLTNALPSDALQVQLASYGKSMSQGIEGVVYAKECDFQGIKSLHWIVQTEQGPVTLFIVPKDPRLQGQNQFAQEQWRGKTIEQNNSLLMFVGENSQAIEQVQKDVETKLYSI</sequence>
<dbReference type="Pfam" id="PF11859">
    <property type="entry name" value="DUF3379"/>
    <property type="match status" value="1"/>
</dbReference>
<name>A0AA37RWN9_9GAMM</name>
<gene>
    <name evidence="2" type="ORF">GCM10007895_19090</name>
</gene>
<evidence type="ECO:0000313" key="3">
    <source>
        <dbReference type="Proteomes" id="UP001161422"/>
    </source>
</evidence>
<dbReference type="RefSeq" id="WP_095503932.1">
    <property type="nucleotide sequence ID" value="NZ_BSNC01000005.1"/>
</dbReference>
<dbReference type="Proteomes" id="UP001161422">
    <property type="component" value="Unassembled WGS sequence"/>
</dbReference>
<comment type="caution">
    <text evidence="2">The sequence shown here is derived from an EMBL/GenBank/DDBJ whole genome shotgun (WGS) entry which is preliminary data.</text>
</comment>
<dbReference type="InterPro" id="IPR021806">
    <property type="entry name" value="DUF3379"/>
</dbReference>
<keyword evidence="3" id="KW-1185">Reference proteome</keyword>
<reference evidence="2" key="2">
    <citation type="submission" date="2023-01" db="EMBL/GenBank/DDBJ databases">
        <title>Draft genome sequence of Paraferrimonas sedimenticola strain NBRC 101628.</title>
        <authorList>
            <person name="Sun Q."/>
            <person name="Mori K."/>
        </authorList>
    </citation>
    <scope>NUCLEOTIDE SEQUENCE</scope>
    <source>
        <strain evidence="2">NBRC 101628</strain>
    </source>
</reference>